<dbReference type="SUPFAM" id="SSF53474">
    <property type="entry name" value="alpha/beta-Hydrolases"/>
    <property type="match status" value="1"/>
</dbReference>
<dbReference type="Gene3D" id="3.40.50.1820">
    <property type="entry name" value="alpha/beta hydrolase"/>
    <property type="match status" value="1"/>
</dbReference>
<dbReference type="Proteomes" id="UP001501094">
    <property type="component" value="Unassembled WGS sequence"/>
</dbReference>
<protein>
    <submittedName>
        <fullName evidence="3">Alpha/beta hydrolase</fullName>
    </submittedName>
</protein>
<gene>
    <name evidence="3" type="ORF">GCM10009751_07670</name>
</gene>
<dbReference type="GO" id="GO:0016787">
    <property type="term" value="F:hydrolase activity"/>
    <property type="evidence" value="ECO:0007669"/>
    <property type="project" value="UniProtKB-KW"/>
</dbReference>
<dbReference type="PRINTS" id="PR00111">
    <property type="entry name" value="ABHYDROLASE"/>
</dbReference>
<keyword evidence="1 3" id="KW-0378">Hydrolase</keyword>
<keyword evidence="4" id="KW-1185">Reference proteome</keyword>
<comment type="caution">
    <text evidence="3">The sequence shown here is derived from an EMBL/GenBank/DDBJ whole genome shotgun (WGS) entry which is preliminary data.</text>
</comment>
<feature type="domain" description="AB hydrolase-1" evidence="2">
    <location>
        <begin position="24"/>
        <end position="132"/>
    </location>
</feature>
<evidence type="ECO:0000313" key="4">
    <source>
        <dbReference type="Proteomes" id="UP001501094"/>
    </source>
</evidence>
<dbReference type="InterPro" id="IPR029058">
    <property type="entry name" value="AB_hydrolase_fold"/>
</dbReference>
<proteinExistence type="predicted"/>
<dbReference type="RefSeq" id="WP_344099663.1">
    <property type="nucleotide sequence ID" value="NZ_BAAANL010000001.1"/>
</dbReference>
<dbReference type="PANTHER" id="PTHR43329">
    <property type="entry name" value="EPOXIDE HYDROLASE"/>
    <property type="match status" value="1"/>
</dbReference>
<accession>A0ABN2N5I1</accession>
<reference evidence="3 4" key="1">
    <citation type="journal article" date="2019" name="Int. J. Syst. Evol. Microbiol.">
        <title>The Global Catalogue of Microorganisms (GCM) 10K type strain sequencing project: providing services to taxonomists for standard genome sequencing and annotation.</title>
        <authorList>
            <consortium name="The Broad Institute Genomics Platform"/>
            <consortium name="The Broad Institute Genome Sequencing Center for Infectious Disease"/>
            <person name="Wu L."/>
            <person name="Ma J."/>
        </authorList>
    </citation>
    <scope>NUCLEOTIDE SEQUENCE [LARGE SCALE GENOMIC DNA]</scope>
    <source>
        <strain evidence="3 4">JCM 14326</strain>
    </source>
</reference>
<dbReference type="InterPro" id="IPR000073">
    <property type="entry name" value="AB_hydrolase_1"/>
</dbReference>
<evidence type="ECO:0000256" key="1">
    <source>
        <dbReference type="ARBA" id="ARBA00022801"/>
    </source>
</evidence>
<organism evidence="3 4">
    <name type="scientific">Myceligenerans crystallogenes</name>
    <dbReference type="NCBI Taxonomy" id="316335"/>
    <lineage>
        <taxon>Bacteria</taxon>
        <taxon>Bacillati</taxon>
        <taxon>Actinomycetota</taxon>
        <taxon>Actinomycetes</taxon>
        <taxon>Micrococcales</taxon>
        <taxon>Promicromonosporaceae</taxon>
        <taxon>Myceligenerans</taxon>
    </lineage>
</organism>
<dbReference type="Pfam" id="PF00561">
    <property type="entry name" value="Abhydrolase_1"/>
    <property type="match status" value="1"/>
</dbReference>
<sequence length="287" mass="31028">MTLQQITLGDLTFDVEVDGPADGPAVLLLHGFPHSRASYADVAPILNGAGFRTITPDQRGYSDGARPADVAGYALPLLAGDALGILDHLGIGSAHVVGHDWGAAVAWYLGARHPERVRTLVALAIPHLDAYQHAFRVDEEQQHGSQYVEMLMAAGSADQFLADDSAGLWAWFAQAGEDILTREQVERYVTKHSRPGVLDAALNWYRANNLLGEPFGFGPVTVPTTFVWSPSDTAVSKLSVEKTQEYVTGPYQLVTLPEISHWQPQQAPEAVAGEILRLAATEQEAAR</sequence>
<dbReference type="InterPro" id="IPR000639">
    <property type="entry name" value="Epox_hydrolase-like"/>
</dbReference>
<name>A0ABN2N5I1_9MICO</name>
<evidence type="ECO:0000259" key="2">
    <source>
        <dbReference type="Pfam" id="PF00561"/>
    </source>
</evidence>
<evidence type="ECO:0000313" key="3">
    <source>
        <dbReference type="EMBL" id="GAA1853454.1"/>
    </source>
</evidence>
<dbReference type="EMBL" id="BAAANL010000001">
    <property type="protein sequence ID" value="GAA1853454.1"/>
    <property type="molecule type" value="Genomic_DNA"/>
</dbReference>
<dbReference type="PRINTS" id="PR00412">
    <property type="entry name" value="EPOXHYDRLASE"/>
</dbReference>